<keyword evidence="1" id="KW-1133">Transmembrane helix</keyword>
<name>A0A1H1G6Z0_9FLAO</name>
<organism evidence="3 4">
    <name type="scientific">Chryseobacterium soldanellicola</name>
    <dbReference type="NCBI Taxonomy" id="311333"/>
    <lineage>
        <taxon>Bacteria</taxon>
        <taxon>Pseudomonadati</taxon>
        <taxon>Bacteroidota</taxon>
        <taxon>Flavobacteriia</taxon>
        <taxon>Flavobacteriales</taxon>
        <taxon>Weeksellaceae</taxon>
        <taxon>Chryseobacterium group</taxon>
        <taxon>Chryseobacterium</taxon>
    </lineage>
</organism>
<feature type="transmembrane region" description="Helical" evidence="1">
    <location>
        <begin position="53"/>
        <end position="73"/>
    </location>
</feature>
<feature type="transmembrane region" description="Helical" evidence="1">
    <location>
        <begin position="93"/>
        <end position="110"/>
    </location>
</feature>
<dbReference type="PANTHER" id="PTHR23028">
    <property type="entry name" value="ACETYLTRANSFERASE"/>
    <property type="match status" value="1"/>
</dbReference>
<keyword evidence="3" id="KW-0012">Acyltransferase</keyword>
<evidence type="ECO:0000313" key="3">
    <source>
        <dbReference type="EMBL" id="SDR08586.1"/>
    </source>
</evidence>
<evidence type="ECO:0000313" key="4">
    <source>
        <dbReference type="Proteomes" id="UP000199627"/>
    </source>
</evidence>
<feature type="transmembrane region" description="Helical" evidence="1">
    <location>
        <begin position="324"/>
        <end position="350"/>
    </location>
</feature>
<evidence type="ECO:0000256" key="1">
    <source>
        <dbReference type="SAM" id="Phobius"/>
    </source>
</evidence>
<dbReference type="GO" id="GO:0016020">
    <property type="term" value="C:membrane"/>
    <property type="evidence" value="ECO:0007669"/>
    <property type="project" value="TreeGrafter"/>
</dbReference>
<keyword evidence="3" id="KW-0808">Transferase</keyword>
<dbReference type="Pfam" id="PF01757">
    <property type="entry name" value="Acyl_transf_3"/>
    <property type="match status" value="1"/>
</dbReference>
<evidence type="ECO:0000259" key="2">
    <source>
        <dbReference type="Pfam" id="PF01757"/>
    </source>
</evidence>
<feature type="transmembrane region" description="Helical" evidence="1">
    <location>
        <begin position="301"/>
        <end position="318"/>
    </location>
</feature>
<sequence>MPPRLGMIKHLKGLDTLRALAAVIVLVDHVEIIKKENNIRNYIDNPSLIYPDGHLSVILFFVISGFLITYLLLIEKEKNGRINLKNFYWRRILRIWPLYYLVLFLSYFIFNPDYSFGRILLSVLIFPNVAFAIRETWDVSPQIWSIGVEEQFYIVWPLLFIFISKKKKALFYIAGLIIILTLLPFGLKFINLVFFKSEEFYTIISRFFYGTKFNCLGIGALLGFIFFKNKDGISKILLTYNFLTIIFTLLPFVLWFFKFKTEHLNDELYAVLFAFSIYNIVRHPKINIDNAVTRFLGKISYGIYLYHWTIIILVVKYMPKYDAFYLYNLLLYASVLGLTIFISWLSFVTYERFFLNIKKKYEFLNKQQKSD</sequence>
<feature type="transmembrane region" description="Helical" evidence="1">
    <location>
        <begin position="239"/>
        <end position="257"/>
    </location>
</feature>
<dbReference type="GO" id="GO:0000271">
    <property type="term" value="P:polysaccharide biosynthetic process"/>
    <property type="evidence" value="ECO:0007669"/>
    <property type="project" value="TreeGrafter"/>
</dbReference>
<keyword evidence="1" id="KW-0472">Membrane</keyword>
<dbReference type="EMBL" id="FNKL01000004">
    <property type="protein sequence ID" value="SDR08586.1"/>
    <property type="molecule type" value="Genomic_DNA"/>
</dbReference>
<feature type="transmembrane region" description="Helical" evidence="1">
    <location>
        <begin position="116"/>
        <end position="133"/>
    </location>
</feature>
<dbReference type="STRING" id="311333.SAMN05421664_3470"/>
<feature type="domain" description="Acyltransferase 3" evidence="2">
    <location>
        <begin position="12"/>
        <end position="346"/>
    </location>
</feature>
<protein>
    <submittedName>
        <fullName evidence="3">Peptidoglycan/LPS O-acetylase OafA/YrhL, contains acyltransferase and SGNH-hydrolase domains</fullName>
    </submittedName>
</protein>
<gene>
    <name evidence="3" type="ORF">SAMN05421664_3470</name>
</gene>
<feature type="transmembrane region" description="Helical" evidence="1">
    <location>
        <begin position="207"/>
        <end position="227"/>
    </location>
</feature>
<dbReference type="GO" id="GO:0016747">
    <property type="term" value="F:acyltransferase activity, transferring groups other than amino-acyl groups"/>
    <property type="evidence" value="ECO:0007669"/>
    <property type="project" value="InterPro"/>
</dbReference>
<accession>A0A1H1G6Z0</accession>
<dbReference type="Proteomes" id="UP000199627">
    <property type="component" value="Unassembled WGS sequence"/>
</dbReference>
<dbReference type="GO" id="GO:0016787">
    <property type="term" value="F:hydrolase activity"/>
    <property type="evidence" value="ECO:0007669"/>
    <property type="project" value="UniProtKB-KW"/>
</dbReference>
<feature type="transmembrane region" description="Helical" evidence="1">
    <location>
        <begin position="169"/>
        <end position="187"/>
    </location>
</feature>
<proteinExistence type="predicted"/>
<keyword evidence="1" id="KW-0812">Transmembrane</keyword>
<reference evidence="4" key="1">
    <citation type="submission" date="2016-10" db="EMBL/GenBank/DDBJ databases">
        <authorList>
            <person name="Varghese N."/>
            <person name="Submissions S."/>
        </authorList>
    </citation>
    <scope>NUCLEOTIDE SEQUENCE [LARGE SCALE GENOMIC DNA]</scope>
    <source>
        <strain evidence="4">DSM 17072</strain>
    </source>
</reference>
<keyword evidence="4" id="KW-1185">Reference proteome</keyword>
<dbReference type="InterPro" id="IPR002656">
    <property type="entry name" value="Acyl_transf_3_dom"/>
</dbReference>
<keyword evidence="3" id="KW-0378">Hydrolase</keyword>
<dbReference type="AlphaFoldDB" id="A0A1H1G6Z0"/>
<dbReference type="InterPro" id="IPR050879">
    <property type="entry name" value="Acyltransferase_3"/>
</dbReference>
<dbReference type="PANTHER" id="PTHR23028:SF53">
    <property type="entry name" value="ACYL_TRANSF_3 DOMAIN-CONTAINING PROTEIN"/>
    <property type="match status" value="1"/>
</dbReference>